<evidence type="ECO:0000313" key="2">
    <source>
        <dbReference type="EMBL" id="CAF1326979.1"/>
    </source>
</evidence>
<proteinExistence type="predicted"/>
<evidence type="ECO:0000313" key="3">
    <source>
        <dbReference type="EMBL" id="CAF1587667.1"/>
    </source>
</evidence>
<protein>
    <submittedName>
        <fullName evidence="2">Uncharacterized protein</fullName>
    </submittedName>
</protein>
<dbReference type="EMBL" id="CAJNOI010000669">
    <property type="protein sequence ID" value="CAF1326979.1"/>
    <property type="molecule type" value="Genomic_DNA"/>
</dbReference>
<reference evidence="2" key="1">
    <citation type="submission" date="2021-02" db="EMBL/GenBank/DDBJ databases">
        <authorList>
            <person name="Nowell W R."/>
        </authorList>
    </citation>
    <scope>NUCLEOTIDE SEQUENCE</scope>
</reference>
<feature type="signal peptide" evidence="1">
    <location>
        <begin position="1"/>
        <end position="22"/>
    </location>
</feature>
<gene>
    <name evidence="2" type="ORF">BJG266_LOCUS33667</name>
    <name evidence="3" type="ORF">QVE165_LOCUS50850</name>
</gene>
<keyword evidence="4" id="KW-1185">Reference proteome</keyword>
<dbReference type="OrthoDB" id="10005169at2759"/>
<dbReference type="Proteomes" id="UP000663832">
    <property type="component" value="Unassembled WGS sequence"/>
</dbReference>
<organism evidence="2 5">
    <name type="scientific">Adineta steineri</name>
    <dbReference type="NCBI Taxonomy" id="433720"/>
    <lineage>
        <taxon>Eukaryota</taxon>
        <taxon>Metazoa</taxon>
        <taxon>Spiralia</taxon>
        <taxon>Gnathifera</taxon>
        <taxon>Rotifera</taxon>
        <taxon>Eurotatoria</taxon>
        <taxon>Bdelloidea</taxon>
        <taxon>Adinetida</taxon>
        <taxon>Adinetidae</taxon>
        <taxon>Adineta</taxon>
    </lineage>
</organism>
<evidence type="ECO:0000313" key="5">
    <source>
        <dbReference type="Proteomes" id="UP000663877"/>
    </source>
</evidence>
<evidence type="ECO:0000313" key="4">
    <source>
        <dbReference type="Proteomes" id="UP000663832"/>
    </source>
</evidence>
<dbReference type="AlphaFoldDB" id="A0A815FL82"/>
<evidence type="ECO:0000256" key="1">
    <source>
        <dbReference type="SAM" id="SignalP"/>
    </source>
</evidence>
<dbReference type="EMBL" id="CAJNOM010001038">
    <property type="protein sequence ID" value="CAF1587667.1"/>
    <property type="molecule type" value="Genomic_DNA"/>
</dbReference>
<keyword evidence="1" id="KW-0732">Signal</keyword>
<sequence length="112" mass="12387">MNNIKVIYCVLILAILATWCNARATMEDLEDGDFNDETREIARELLKRFFNKRCTSAGSRCSQGTDCCGTSSTGGVCACNAGTDNCFCTYGGDFAKDFGGTVANRKRYEWNY</sequence>
<accession>A0A815FL82</accession>
<comment type="caution">
    <text evidence="2">The sequence shown here is derived from an EMBL/GenBank/DDBJ whole genome shotgun (WGS) entry which is preliminary data.</text>
</comment>
<dbReference type="Proteomes" id="UP000663877">
    <property type="component" value="Unassembled WGS sequence"/>
</dbReference>
<feature type="chain" id="PRO_5036411578" evidence="1">
    <location>
        <begin position="23"/>
        <end position="112"/>
    </location>
</feature>
<name>A0A815FL82_9BILA</name>